<name>I4BB28_TURPD</name>
<keyword evidence="3" id="KW-1185">Reference proteome</keyword>
<evidence type="ECO:0000259" key="1">
    <source>
        <dbReference type="Pfam" id="PF02518"/>
    </source>
</evidence>
<feature type="domain" description="Histidine kinase/HSP90-like ATPase" evidence="1">
    <location>
        <begin position="280"/>
        <end position="384"/>
    </location>
</feature>
<dbReference type="InterPro" id="IPR003594">
    <property type="entry name" value="HATPase_dom"/>
</dbReference>
<protein>
    <submittedName>
        <fullName evidence="2">ATP-binding region ATPase domain protein</fullName>
    </submittedName>
</protein>
<dbReference type="STRING" id="869212.Turpa_3851"/>
<keyword evidence="2" id="KW-0547">Nucleotide-binding</keyword>
<dbReference type="Proteomes" id="UP000006048">
    <property type="component" value="Chromosome"/>
</dbReference>
<dbReference type="InterPro" id="IPR036890">
    <property type="entry name" value="HATPase_C_sf"/>
</dbReference>
<dbReference type="HOGENOM" id="CLU_054740_0_0_12"/>
<accession>I4BB28</accession>
<dbReference type="SUPFAM" id="SSF55874">
    <property type="entry name" value="ATPase domain of HSP90 chaperone/DNA topoisomerase II/histidine kinase"/>
    <property type="match status" value="1"/>
</dbReference>
<dbReference type="Pfam" id="PF02518">
    <property type="entry name" value="HATPase_c"/>
    <property type="match status" value="1"/>
</dbReference>
<dbReference type="GO" id="GO:0005524">
    <property type="term" value="F:ATP binding"/>
    <property type="evidence" value="ECO:0007669"/>
    <property type="project" value="UniProtKB-KW"/>
</dbReference>
<reference evidence="2 3" key="1">
    <citation type="submission" date="2012-06" db="EMBL/GenBank/DDBJ databases">
        <title>The complete chromosome of genome of Turneriella parva DSM 21527.</title>
        <authorList>
            <consortium name="US DOE Joint Genome Institute (JGI-PGF)"/>
            <person name="Lucas S."/>
            <person name="Han J."/>
            <person name="Lapidus A."/>
            <person name="Bruce D."/>
            <person name="Goodwin L."/>
            <person name="Pitluck S."/>
            <person name="Peters L."/>
            <person name="Kyrpides N."/>
            <person name="Mavromatis K."/>
            <person name="Ivanova N."/>
            <person name="Mikhailova N."/>
            <person name="Chertkov O."/>
            <person name="Detter J.C."/>
            <person name="Tapia R."/>
            <person name="Han C."/>
            <person name="Land M."/>
            <person name="Hauser L."/>
            <person name="Markowitz V."/>
            <person name="Cheng J.-F."/>
            <person name="Hugenholtz P."/>
            <person name="Woyke T."/>
            <person name="Wu D."/>
            <person name="Gronow S."/>
            <person name="Wellnitz S."/>
            <person name="Brambilla E."/>
            <person name="Klenk H.-P."/>
            <person name="Eisen J.A."/>
        </authorList>
    </citation>
    <scope>NUCLEOTIDE SEQUENCE [LARGE SCALE GENOMIC DNA]</scope>
    <source>
        <strain evidence="3">ATCC BAA-1111 / DSM 21527 / NCTC 11395 / H</strain>
    </source>
</reference>
<evidence type="ECO:0000313" key="2">
    <source>
        <dbReference type="EMBL" id="AFM14485.1"/>
    </source>
</evidence>
<organism evidence="2 3">
    <name type="scientific">Turneriella parva (strain ATCC BAA-1111 / DSM 21527 / NCTC 11395 / H)</name>
    <name type="common">Leptospira parva</name>
    <dbReference type="NCBI Taxonomy" id="869212"/>
    <lineage>
        <taxon>Bacteria</taxon>
        <taxon>Pseudomonadati</taxon>
        <taxon>Spirochaetota</taxon>
        <taxon>Spirochaetia</taxon>
        <taxon>Leptospirales</taxon>
        <taxon>Leptospiraceae</taxon>
        <taxon>Turneriella</taxon>
    </lineage>
</organism>
<evidence type="ECO:0000313" key="3">
    <source>
        <dbReference type="Proteomes" id="UP000006048"/>
    </source>
</evidence>
<dbReference type="RefSeq" id="WP_014804962.1">
    <property type="nucleotide sequence ID" value="NC_018020.1"/>
</dbReference>
<gene>
    <name evidence="2" type="ordered locus">Turpa_3851</name>
</gene>
<sequence>MSGEENIGIVIFGTEAQVAWCSSALSGVLKARRHFVTERDKLGETIRTAVPEIALLATGDANSCRNLILLCRRENPALLIIIWNAENGRLSAEKDLCQSTFAIVDGDAGTLDIIAILKKAFAFVLQKREQQELQRKRQLRRQNPAQWLMGEENAERHRQLEYARSLIRNILHSASQGLGIGAVLTYIDLLQMSPAIQAIKEGDETISGLVKNASAARQWLAAFENILTGLQKRYEADLLPFTTVNNAITAAVKNSEHFRAIKGHEVVMALSEFVGTVRGNAEAIGEIIAELLLNAYKYSPAKSKVRLMCYVTPEIYSVVVVSEIETMRGGVTGVPAAFEKRVFEPFFRLNNTWDDRFREQKYGLGIGLTLAEHAAEQCGARLYLYQIELPATEVAADGAERANRIVAELTLQRAG</sequence>
<proteinExistence type="predicted"/>
<dbReference type="KEGG" id="tpx:Turpa_3851"/>
<dbReference type="EMBL" id="CP002959">
    <property type="protein sequence ID" value="AFM14485.1"/>
    <property type="molecule type" value="Genomic_DNA"/>
</dbReference>
<dbReference type="OrthoDB" id="314937at2"/>
<keyword evidence="2" id="KW-0067">ATP-binding</keyword>
<dbReference type="AlphaFoldDB" id="I4BB28"/>
<dbReference type="Gene3D" id="3.30.565.10">
    <property type="entry name" value="Histidine kinase-like ATPase, C-terminal domain"/>
    <property type="match status" value="1"/>
</dbReference>